<gene>
    <name evidence="1" type="ORF">GCM10009125_00440</name>
</gene>
<dbReference type="EMBL" id="BAAAFN010000003">
    <property type="protein sequence ID" value="GAA0215318.1"/>
    <property type="molecule type" value="Genomic_DNA"/>
</dbReference>
<organism evidence="1 2">
    <name type="scientific">Castellaniella daejeonensis</name>
    <dbReference type="NCBI Taxonomy" id="659013"/>
    <lineage>
        <taxon>Bacteria</taxon>
        <taxon>Pseudomonadati</taxon>
        <taxon>Pseudomonadota</taxon>
        <taxon>Betaproteobacteria</taxon>
        <taxon>Burkholderiales</taxon>
        <taxon>Alcaligenaceae</taxon>
        <taxon>Castellaniella</taxon>
    </lineage>
</organism>
<comment type="caution">
    <text evidence="1">The sequence shown here is derived from an EMBL/GenBank/DDBJ whole genome shotgun (WGS) entry which is preliminary data.</text>
</comment>
<reference evidence="1 2" key="1">
    <citation type="journal article" date="2019" name="Int. J. Syst. Evol. Microbiol.">
        <title>The Global Catalogue of Microorganisms (GCM) 10K type strain sequencing project: providing services to taxonomists for standard genome sequencing and annotation.</title>
        <authorList>
            <consortium name="The Broad Institute Genomics Platform"/>
            <consortium name="The Broad Institute Genome Sequencing Center for Infectious Disease"/>
            <person name="Wu L."/>
            <person name="Ma J."/>
        </authorList>
    </citation>
    <scope>NUCLEOTIDE SEQUENCE [LARGE SCALE GENOMIC DNA]</scope>
    <source>
        <strain evidence="1 2">JCM 16240</strain>
    </source>
</reference>
<sequence length="154" mass="16561">MKPNNKKETPLVFYPTFCETIRPEANGQFTYIGVFQSSISVDVFPYEFHQFSVAIAVIGTPDQLAGDVKISVCVDDRIVGGASIDGSAEGLTPNEDGLVFCNFHIIGNELIVHKPSSITANITINGVTYVSPNSVRLRKSGAKPSAQKGRAGTR</sequence>
<evidence type="ECO:0000313" key="1">
    <source>
        <dbReference type="EMBL" id="GAA0215318.1"/>
    </source>
</evidence>
<protein>
    <submittedName>
        <fullName evidence="1">Uncharacterized protein</fullName>
    </submittedName>
</protein>
<dbReference type="Proteomes" id="UP001501176">
    <property type="component" value="Unassembled WGS sequence"/>
</dbReference>
<keyword evidence="2" id="KW-1185">Reference proteome</keyword>
<proteinExistence type="predicted"/>
<accession>A0ABN0T8F8</accession>
<name>A0ABN0T8F8_9BURK</name>
<evidence type="ECO:0000313" key="2">
    <source>
        <dbReference type="Proteomes" id="UP001501176"/>
    </source>
</evidence>
<dbReference type="RefSeq" id="WP_343819480.1">
    <property type="nucleotide sequence ID" value="NZ_BAAAFN010000003.1"/>
</dbReference>